<dbReference type="Gene3D" id="1.10.150.130">
    <property type="match status" value="1"/>
</dbReference>
<accession>K5Y8P8</accession>
<dbReference type="PANTHER" id="PTHR30349:SF64">
    <property type="entry name" value="PROPHAGE INTEGRASE INTD-RELATED"/>
    <property type="match status" value="1"/>
</dbReference>
<organism evidence="5 6">
    <name type="scientific">Parabacteroides goldsteinii CL02T12C30</name>
    <dbReference type="NCBI Taxonomy" id="999418"/>
    <lineage>
        <taxon>Bacteria</taxon>
        <taxon>Pseudomonadati</taxon>
        <taxon>Bacteroidota</taxon>
        <taxon>Bacteroidia</taxon>
        <taxon>Bacteroidales</taxon>
        <taxon>Tannerellaceae</taxon>
        <taxon>Parabacteroides</taxon>
    </lineage>
</organism>
<dbReference type="RefSeq" id="WP_007657570.1">
    <property type="nucleotide sequence ID" value="NZ_JH976475.1"/>
</dbReference>
<dbReference type="PATRIC" id="fig|999418.3.peg.4315"/>
<dbReference type="OrthoDB" id="1112270at2"/>
<dbReference type="Pfam" id="PF13102">
    <property type="entry name" value="Phage_int_SAM_5"/>
    <property type="match status" value="1"/>
</dbReference>
<evidence type="ECO:0000256" key="2">
    <source>
        <dbReference type="ARBA" id="ARBA00023125"/>
    </source>
</evidence>
<dbReference type="Pfam" id="PF00589">
    <property type="entry name" value="Phage_integrase"/>
    <property type="match status" value="1"/>
</dbReference>
<sequence>MKPVCIVSVKVKRRKSIEAGKRMPLYVQIIYRREIRKMALPYQLSEEEWDGVKEEINIPGESTSERSKELYAIREQFSRDCRTVRSVIYLKEKKGSFTPDEIVEACKERFAVANLTKYVEKQICVLQGEGKDETARHYLSTLNAFMHFRGGCELRLDEIDAPLLKEFETYLFSSGVCANTVSFYLRVLRAIRNRAVRDNLVEAIPQLFSNVHTGIEKTRKRAVQENVILGLVALQLLSPALQLARDLFLFSYYARGMAFVDLAHLTRKNIVGDKIVYIWRKTGQELQIRLLSEMRKLIARYQYVSGPFLFPVLTGSRPDYIGYQSALRVQNKRLKKLGKMVGADLSTYIARHTWASVAAQKGIPEELISQGMGHESVKTTRIYMAFLDTSRVDRANEIVIHKKACKSKPVCKAVL</sequence>
<dbReference type="Proteomes" id="UP000006330">
    <property type="component" value="Unassembled WGS sequence"/>
</dbReference>
<dbReference type="InterPro" id="IPR013762">
    <property type="entry name" value="Integrase-like_cat_sf"/>
</dbReference>
<dbReference type="Gene3D" id="1.10.443.10">
    <property type="entry name" value="Intergrase catalytic core"/>
    <property type="match status" value="1"/>
</dbReference>
<gene>
    <name evidence="5" type="ORF">HMPREF1076_04241</name>
</gene>
<evidence type="ECO:0000313" key="6">
    <source>
        <dbReference type="Proteomes" id="UP000006330"/>
    </source>
</evidence>
<proteinExistence type="inferred from homology"/>
<evidence type="ECO:0000259" key="4">
    <source>
        <dbReference type="PROSITE" id="PS51898"/>
    </source>
</evidence>
<dbReference type="GO" id="GO:0003677">
    <property type="term" value="F:DNA binding"/>
    <property type="evidence" value="ECO:0007669"/>
    <property type="project" value="UniProtKB-KW"/>
</dbReference>
<evidence type="ECO:0000256" key="3">
    <source>
        <dbReference type="ARBA" id="ARBA00023172"/>
    </source>
</evidence>
<dbReference type="InterPro" id="IPR002104">
    <property type="entry name" value="Integrase_catalytic"/>
</dbReference>
<dbReference type="PROSITE" id="PS51898">
    <property type="entry name" value="TYR_RECOMBINASE"/>
    <property type="match status" value="1"/>
</dbReference>
<dbReference type="InterPro" id="IPR011010">
    <property type="entry name" value="DNA_brk_join_enz"/>
</dbReference>
<dbReference type="EMBL" id="AGZO01000030">
    <property type="protein sequence ID" value="EKN09637.1"/>
    <property type="molecule type" value="Genomic_DNA"/>
</dbReference>
<dbReference type="GO" id="GO:0015074">
    <property type="term" value="P:DNA integration"/>
    <property type="evidence" value="ECO:0007669"/>
    <property type="project" value="InterPro"/>
</dbReference>
<feature type="domain" description="Tyr recombinase" evidence="4">
    <location>
        <begin position="217"/>
        <end position="397"/>
    </location>
</feature>
<evidence type="ECO:0000313" key="5">
    <source>
        <dbReference type="EMBL" id="EKN09637.1"/>
    </source>
</evidence>
<name>K5Y8P8_9BACT</name>
<dbReference type="CDD" id="cd01185">
    <property type="entry name" value="INTN1_C_like"/>
    <property type="match status" value="1"/>
</dbReference>
<dbReference type="HOGENOM" id="CLU_033139_0_1_10"/>
<protein>
    <recommendedName>
        <fullName evidence="4">Tyr recombinase domain-containing protein</fullName>
    </recommendedName>
</protein>
<dbReference type="InterPro" id="IPR025269">
    <property type="entry name" value="SAM-like_dom"/>
</dbReference>
<dbReference type="InterPro" id="IPR010998">
    <property type="entry name" value="Integrase_recombinase_N"/>
</dbReference>
<evidence type="ECO:0000256" key="1">
    <source>
        <dbReference type="ARBA" id="ARBA00008857"/>
    </source>
</evidence>
<dbReference type="PANTHER" id="PTHR30349">
    <property type="entry name" value="PHAGE INTEGRASE-RELATED"/>
    <property type="match status" value="1"/>
</dbReference>
<dbReference type="SUPFAM" id="SSF56349">
    <property type="entry name" value="DNA breaking-rejoining enzymes"/>
    <property type="match status" value="1"/>
</dbReference>
<reference evidence="5 6" key="1">
    <citation type="submission" date="2012-02" db="EMBL/GenBank/DDBJ databases">
        <title>The Genome Sequence of Parabacteroides goldsteinii CL02T12C30.</title>
        <authorList>
            <consortium name="The Broad Institute Genome Sequencing Platform"/>
            <person name="Earl A."/>
            <person name="Ward D."/>
            <person name="Feldgarden M."/>
            <person name="Gevers D."/>
            <person name="Zitomersky N.L."/>
            <person name="Coyne M.J."/>
            <person name="Comstock L.E."/>
            <person name="Young S.K."/>
            <person name="Zeng Q."/>
            <person name="Gargeya S."/>
            <person name="Fitzgerald M."/>
            <person name="Haas B."/>
            <person name="Abouelleil A."/>
            <person name="Alvarado L."/>
            <person name="Arachchi H.M."/>
            <person name="Berlin A."/>
            <person name="Chapman S.B."/>
            <person name="Gearin G."/>
            <person name="Goldberg J."/>
            <person name="Griggs A."/>
            <person name="Gujja S."/>
            <person name="Hansen M."/>
            <person name="Heiman D."/>
            <person name="Howarth C."/>
            <person name="Larimer J."/>
            <person name="Lui A."/>
            <person name="MacDonald P.J.P."/>
            <person name="McCowen C."/>
            <person name="Montmayeur A."/>
            <person name="Murphy C."/>
            <person name="Neiman D."/>
            <person name="Pearson M."/>
            <person name="Priest M."/>
            <person name="Roberts A."/>
            <person name="Saif S."/>
            <person name="Shea T."/>
            <person name="Sisk P."/>
            <person name="Stolte C."/>
            <person name="Sykes S."/>
            <person name="Wortman J."/>
            <person name="Nusbaum C."/>
            <person name="Birren B."/>
        </authorList>
    </citation>
    <scope>NUCLEOTIDE SEQUENCE [LARGE SCALE GENOMIC DNA]</scope>
    <source>
        <strain evidence="5 6">CL02T12C30</strain>
    </source>
</reference>
<keyword evidence="3" id="KW-0233">DNA recombination</keyword>
<dbReference type="GO" id="GO:0006310">
    <property type="term" value="P:DNA recombination"/>
    <property type="evidence" value="ECO:0007669"/>
    <property type="project" value="UniProtKB-KW"/>
</dbReference>
<comment type="similarity">
    <text evidence="1">Belongs to the 'phage' integrase family.</text>
</comment>
<dbReference type="AlphaFoldDB" id="K5Y8P8"/>
<dbReference type="InterPro" id="IPR050090">
    <property type="entry name" value="Tyrosine_recombinase_XerCD"/>
</dbReference>
<comment type="caution">
    <text evidence="5">The sequence shown here is derived from an EMBL/GenBank/DDBJ whole genome shotgun (WGS) entry which is preliminary data.</text>
</comment>
<keyword evidence="2" id="KW-0238">DNA-binding</keyword>